<evidence type="ECO:0000313" key="3">
    <source>
        <dbReference type="EMBL" id="KAF7837453.1"/>
    </source>
</evidence>
<protein>
    <submittedName>
        <fullName evidence="3">Putative transcription factor C2H2 family</fullName>
    </submittedName>
</protein>
<evidence type="ECO:0000259" key="2">
    <source>
        <dbReference type="PROSITE" id="PS50157"/>
    </source>
</evidence>
<dbReference type="Proteomes" id="UP000634136">
    <property type="component" value="Unassembled WGS sequence"/>
</dbReference>
<sequence length="222" mass="24610">MANFGWNSRLPYLPNRNNNTTQIACRLCNQVFTNRDALIAHIDSHLTCEDMTLKGFHHFQALQQQNASSRTDHTFGNLQPIIPNFPRVSPSHLQEITRNVSADTRSYWTPSNLPAVAPPSQPPVVPPPRRSLDILSAIGRGSASIQPPSLGFSPNNNGLMLATQQFQGRSQQVEEMSTIASDGTKPFLKILDKPIKKIEFIDLVNIDDGESDSQALDLTLKL</sequence>
<keyword evidence="1" id="KW-0862">Zinc</keyword>
<dbReference type="PROSITE" id="PS50157">
    <property type="entry name" value="ZINC_FINGER_C2H2_2"/>
    <property type="match status" value="1"/>
</dbReference>
<comment type="caution">
    <text evidence="3">The sequence shown here is derived from an EMBL/GenBank/DDBJ whole genome shotgun (WGS) entry which is preliminary data.</text>
</comment>
<gene>
    <name evidence="3" type="ORF">G2W53_005935</name>
</gene>
<keyword evidence="1" id="KW-0479">Metal-binding</keyword>
<accession>A0A834X3A3</accession>
<feature type="domain" description="C2H2-type" evidence="2">
    <location>
        <begin position="23"/>
        <end position="45"/>
    </location>
</feature>
<proteinExistence type="predicted"/>
<keyword evidence="1" id="KW-0863">Zinc-finger</keyword>
<dbReference type="EMBL" id="JAAIUW010000003">
    <property type="protein sequence ID" value="KAF7837453.1"/>
    <property type="molecule type" value="Genomic_DNA"/>
</dbReference>
<dbReference type="PROSITE" id="PS00028">
    <property type="entry name" value="ZINC_FINGER_C2H2_1"/>
    <property type="match status" value="1"/>
</dbReference>
<organism evidence="3 4">
    <name type="scientific">Senna tora</name>
    <dbReference type="NCBI Taxonomy" id="362788"/>
    <lineage>
        <taxon>Eukaryota</taxon>
        <taxon>Viridiplantae</taxon>
        <taxon>Streptophyta</taxon>
        <taxon>Embryophyta</taxon>
        <taxon>Tracheophyta</taxon>
        <taxon>Spermatophyta</taxon>
        <taxon>Magnoliopsida</taxon>
        <taxon>eudicotyledons</taxon>
        <taxon>Gunneridae</taxon>
        <taxon>Pentapetalae</taxon>
        <taxon>rosids</taxon>
        <taxon>fabids</taxon>
        <taxon>Fabales</taxon>
        <taxon>Fabaceae</taxon>
        <taxon>Caesalpinioideae</taxon>
        <taxon>Cassia clade</taxon>
        <taxon>Senna</taxon>
    </lineage>
</organism>
<reference evidence="3" key="1">
    <citation type="submission" date="2020-09" db="EMBL/GenBank/DDBJ databases">
        <title>Genome-Enabled Discovery of Anthraquinone Biosynthesis in Senna tora.</title>
        <authorList>
            <person name="Kang S.-H."/>
            <person name="Pandey R.P."/>
            <person name="Lee C.-M."/>
            <person name="Sim J.-S."/>
            <person name="Jeong J.-T."/>
            <person name="Choi B.-S."/>
            <person name="Jung M."/>
            <person name="Ginzburg D."/>
            <person name="Zhao K."/>
            <person name="Won S.Y."/>
            <person name="Oh T.-J."/>
            <person name="Yu Y."/>
            <person name="Kim N.-H."/>
            <person name="Lee O.R."/>
            <person name="Lee T.-H."/>
            <person name="Bashyal P."/>
            <person name="Kim T.-S."/>
            <person name="Lee W.-H."/>
            <person name="Kawkins C."/>
            <person name="Kim C.-K."/>
            <person name="Kim J.S."/>
            <person name="Ahn B.O."/>
            <person name="Rhee S.Y."/>
            <person name="Sohng J.K."/>
        </authorList>
    </citation>
    <scope>NUCLEOTIDE SEQUENCE</scope>
    <source>
        <tissue evidence="3">Leaf</tissue>
    </source>
</reference>
<evidence type="ECO:0000256" key="1">
    <source>
        <dbReference type="PROSITE-ProRule" id="PRU00042"/>
    </source>
</evidence>
<dbReference type="GO" id="GO:0008270">
    <property type="term" value="F:zinc ion binding"/>
    <property type="evidence" value="ECO:0007669"/>
    <property type="project" value="UniProtKB-KW"/>
</dbReference>
<name>A0A834X3A3_9FABA</name>
<keyword evidence="4" id="KW-1185">Reference proteome</keyword>
<dbReference type="OrthoDB" id="1431219at2759"/>
<dbReference type="InterPro" id="IPR013087">
    <property type="entry name" value="Znf_C2H2_type"/>
</dbReference>
<evidence type="ECO:0000313" key="4">
    <source>
        <dbReference type="Proteomes" id="UP000634136"/>
    </source>
</evidence>
<dbReference type="AlphaFoldDB" id="A0A834X3A3"/>